<evidence type="ECO:0000313" key="1">
    <source>
        <dbReference type="EMBL" id="RFP82492.1"/>
    </source>
</evidence>
<comment type="caution">
    <text evidence="1">The sequence shown here is derived from an EMBL/GenBank/DDBJ whole genome shotgun (WGS) entry which is preliminary data.</text>
</comment>
<proteinExistence type="predicted"/>
<dbReference type="AlphaFoldDB" id="A0A372EPL6"/>
<dbReference type="PANTHER" id="PTHR41517">
    <property type="entry name" value="1,2-DIOXYGENASE PROTEIN-RELATED"/>
    <property type="match status" value="1"/>
</dbReference>
<keyword evidence="2" id="KW-1185">Reference proteome</keyword>
<dbReference type="InterPro" id="IPR011051">
    <property type="entry name" value="RmlC_Cupin_sf"/>
</dbReference>
<reference evidence="1 2" key="1">
    <citation type="submission" date="2018-08" db="EMBL/GenBank/DDBJ databases">
        <title>Hydrogenophaga sp. LA-38 isolated from sludge.</title>
        <authorList>
            <person name="Im W.-T."/>
        </authorList>
    </citation>
    <scope>NUCLEOTIDE SEQUENCE [LARGE SCALE GENOMIC DNA]</scope>
    <source>
        <strain evidence="1 2">LA-38</strain>
    </source>
</reference>
<organism evidence="1 2">
    <name type="scientific">Hydrogenophaga borbori</name>
    <dbReference type="NCBI Taxonomy" id="2294117"/>
    <lineage>
        <taxon>Bacteria</taxon>
        <taxon>Pseudomonadati</taxon>
        <taxon>Pseudomonadota</taxon>
        <taxon>Betaproteobacteria</taxon>
        <taxon>Burkholderiales</taxon>
        <taxon>Comamonadaceae</taxon>
        <taxon>Hydrogenophaga</taxon>
    </lineage>
</organism>
<dbReference type="SUPFAM" id="SSF51182">
    <property type="entry name" value="RmlC-like cupins"/>
    <property type="match status" value="1"/>
</dbReference>
<dbReference type="EMBL" id="QVLS01000001">
    <property type="protein sequence ID" value="RFP82492.1"/>
    <property type="molecule type" value="Genomic_DNA"/>
</dbReference>
<dbReference type="GO" id="GO:0051213">
    <property type="term" value="F:dioxygenase activity"/>
    <property type="evidence" value="ECO:0007669"/>
    <property type="project" value="InterPro"/>
</dbReference>
<accession>A0A372EPL6</accession>
<protein>
    <recommendedName>
        <fullName evidence="3">Cupin domain-containing protein</fullName>
    </recommendedName>
</protein>
<dbReference type="Gene3D" id="2.60.120.10">
    <property type="entry name" value="Jelly Rolls"/>
    <property type="match status" value="2"/>
</dbReference>
<dbReference type="InterPro" id="IPR014710">
    <property type="entry name" value="RmlC-like_jellyroll"/>
</dbReference>
<dbReference type="InterPro" id="IPR047183">
    <property type="entry name" value="GDO-like"/>
</dbReference>
<name>A0A372EPL6_9BURK</name>
<dbReference type="Proteomes" id="UP000261931">
    <property type="component" value="Unassembled WGS sequence"/>
</dbReference>
<sequence>MHRATERARYHIPVNHFQDHTPPDVAQTFEAERRLVLSPDGVRRSRAVALDRAAALGLPFPATTHTMLARYLQLSPGDPLEQEGPALASICQVLRGRGRSFAGNEDITWQEGDVLVLPAAAGIRHVAQQNALLFCVSDEPLWRWLGVRALLEDKPSAVHYTAAAQASEMERLDQLAERQEAVGRAVIFTRDSLQAQHLTTPFFIANINTLEAGRDQRTHCHNGAAITLSLQGESCSSFVGGQRLDWAPWGVMVTPAGQPHSHHNRGPTTMLSLVVQDSGFYQHARVPGFRFDPAQDEIALRAIDGGNVGIGGDAVARPGHSA</sequence>
<evidence type="ECO:0000313" key="2">
    <source>
        <dbReference type="Proteomes" id="UP000261931"/>
    </source>
</evidence>
<dbReference type="PANTHER" id="PTHR41517:SF1">
    <property type="entry name" value="CUPIN"/>
    <property type="match status" value="1"/>
</dbReference>
<gene>
    <name evidence="1" type="ORF">DY262_01280</name>
</gene>
<evidence type="ECO:0008006" key="3">
    <source>
        <dbReference type="Google" id="ProtNLM"/>
    </source>
</evidence>